<proteinExistence type="predicted"/>
<comment type="caution">
    <text evidence="1">The sequence shown here is derived from an EMBL/GenBank/DDBJ whole genome shotgun (WGS) entry which is preliminary data.</text>
</comment>
<accession>A0A7W3QQJ6</accession>
<evidence type="ECO:0000313" key="1">
    <source>
        <dbReference type="EMBL" id="MBA8955780.1"/>
    </source>
</evidence>
<evidence type="ECO:0008006" key="3">
    <source>
        <dbReference type="Google" id="ProtNLM"/>
    </source>
</evidence>
<evidence type="ECO:0000313" key="2">
    <source>
        <dbReference type="Proteomes" id="UP000572680"/>
    </source>
</evidence>
<dbReference type="Proteomes" id="UP000572680">
    <property type="component" value="Unassembled WGS sequence"/>
</dbReference>
<keyword evidence="2" id="KW-1185">Reference proteome</keyword>
<name>A0A7W3QQJ6_ACTNM</name>
<dbReference type="AlphaFoldDB" id="A0A7W3QQJ6"/>
<dbReference type="RefSeq" id="WP_182847752.1">
    <property type="nucleotide sequence ID" value="NZ_BAAALP010000025.1"/>
</dbReference>
<protein>
    <recommendedName>
        <fullName evidence="3">GerMN domain-containing protein</fullName>
    </recommendedName>
</protein>
<dbReference type="PROSITE" id="PS51257">
    <property type="entry name" value="PROKAR_LIPOPROTEIN"/>
    <property type="match status" value="1"/>
</dbReference>
<reference evidence="1 2" key="1">
    <citation type="submission" date="2020-08" db="EMBL/GenBank/DDBJ databases">
        <title>Genomic Encyclopedia of Type Strains, Phase IV (KMG-IV): sequencing the most valuable type-strain genomes for metagenomic binning, comparative biology and taxonomic classification.</title>
        <authorList>
            <person name="Goeker M."/>
        </authorList>
    </citation>
    <scope>NUCLEOTIDE SEQUENCE [LARGE SCALE GENOMIC DNA]</scope>
    <source>
        <strain evidence="1 2">DSM 44197</strain>
    </source>
</reference>
<gene>
    <name evidence="1" type="ORF">HNR61_007462</name>
</gene>
<dbReference type="EMBL" id="JACJIA010000013">
    <property type="protein sequence ID" value="MBA8955780.1"/>
    <property type="molecule type" value="Genomic_DNA"/>
</dbReference>
<organism evidence="1 2">
    <name type="scientific">Actinomadura namibiensis</name>
    <dbReference type="NCBI Taxonomy" id="182080"/>
    <lineage>
        <taxon>Bacteria</taxon>
        <taxon>Bacillati</taxon>
        <taxon>Actinomycetota</taxon>
        <taxon>Actinomycetes</taxon>
        <taxon>Streptosporangiales</taxon>
        <taxon>Thermomonosporaceae</taxon>
        <taxon>Actinomadura</taxon>
    </lineage>
</organism>
<sequence length="185" mass="19804">MTRVPAAFLTAVVLLATAACGIQPTWIIGAGSKPVSGYRPEPVTIYLVKSDRLVPVRRPGLPGHPFLGVLQLGVPITSEERRAGLSTAIPRDVRLLLMEFDGESPDEISVITPEETGSTGELVVDAGRRGRWPRLALGQLACTAEAIRGVRRTLLVTDPAADTTKAVGTRPGDLRLRCADYADLR</sequence>